<evidence type="ECO:0000256" key="1">
    <source>
        <dbReference type="SAM" id="MobiDB-lite"/>
    </source>
</evidence>
<dbReference type="EMBL" id="PKLZ01000016">
    <property type="protein sequence ID" value="PLW81180.1"/>
    <property type="molecule type" value="Genomic_DNA"/>
</dbReference>
<accession>A0A2N5XYG7</accession>
<dbReference type="AlphaFoldDB" id="A0A2N5XYG7"/>
<evidence type="ECO:0000313" key="3">
    <source>
        <dbReference type="Proteomes" id="UP000234845"/>
    </source>
</evidence>
<feature type="compositionally biased region" description="Basic and acidic residues" evidence="1">
    <location>
        <begin position="97"/>
        <end position="120"/>
    </location>
</feature>
<proteinExistence type="predicted"/>
<keyword evidence="3" id="KW-1185">Reference proteome</keyword>
<dbReference type="Proteomes" id="UP000234845">
    <property type="component" value="Unassembled WGS sequence"/>
</dbReference>
<organism evidence="2 3">
    <name type="scientific">Kineobactrum sediminis</name>
    <dbReference type="NCBI Taxonomy" id="1905677"/>
    <lineage>
        <taxon>Bacteria</taxon>
        <taxon>Pseudomonadati</taxon>
        <taxon>Pseudomonadota</taxon>
        <taxon>Gammaproteobacteria</taxon>
        <taxon>Cellvibrionales</taxon>
        <taxon>Halieaceae</taxon>
        <taxon>Kineobactrum</taxon>
    </lineage>
</organism>
<sequence>MPNELDPLLGQWYLPADNSQRFQVIAVDSEADTVDIQLFDGDIEELSFDDWAELDIALCEEPENWSGALDIGEQDDFGTEVTDTSAEDWAESGEGFRPAEQEGAPDRIFRTGNPKREGSE</sequence>
<evidence type="ECO:0000313" key="2">
    <source>
        <dbReference type="EMBL" id="PLW81180.1"/>
    </source>
</evidence>
<dbReference type="InterPro" id="IPR046651">
    <property type="entry name" value="DUF6763"/>
</dbReference>
<feature type="region of interest" description="Disordered" evidence="1">
    <location>
        <begin position="68"/>
        <end position="120"/>
    </location>
</feature>
<reference evidence="3" key="1">
    <citation type="submission" date="2017-11" db="EMBL/GenBank/DDBJ databases">
        <title>The draft genome sequence of Chromatocurvus sp. F02.</title>
        <authorList>
            <person name="Du Z.-J."/>
            <person name="Chang Y.-Q."/>
        </authorList>
    </citation>
    <scope>NUCLEOTIDE SEQUENCE [LARGE SCALE GENOMIC DNA]</scope>
    <source>
        <strain evidence="3">F02</strain>
    </source>
</reference>
<dbReference type="Pfam" id="PF20549">
    <property type="entry name" value="DUF6763"/>
    <property type="match status" value="1"/>
</dbReference>
<protein>
    <submittedName>
        <fullName evidence="2">Uncharacterized protein</fullName>
    </submittedName>
</protein>
<name>A0A2N5XYG7_9GAMM</name>
<dbReference type="OrthoDB" id="7062948at2"/>
<comment type="caution">
    <text evidence="2">The sequence shown here is derived from an EMBL/GenBank/DDBJ whole genome shotgun (WGS) entry which is preliminary data.</text>
</comment>
<gene>
    <name evidence="2" type="ORF">CWI75_17255</name>
</gene>